<sequence length="505" mass="55009">MKNPKDTTAAKSADIDENGPSMGEVIPIKKPFSRLTIFALTVVLMSTWEALSSTMSSGLVSGGPVSLIYGFLLAIVGSMATAASLGEMVSMYPTAGGQYHFIAKFAPNKWQNILSWFVGWIGTFGWVSFTASAPYLAAGMIQGLVVLTCEAYQPQRWHLSMIYWALVGLSTALNIWGSRLFSLVETASLIIHLVGFLVVLIVMWACVPIKHDASFVFTTFLNSTGWPSNGLSWCLGMLSSCYVLAGYDGAIHLCEEMANPETAVPYCMLGSLAINDILGFAFLLTVLFCMGDMESALQTPTDYPIIEIFRSVTKSMAGSCALTAVLIIAAWLGTIALLASTARMVLSLARDRALPFSSYLSQLDSRTELPKRAIITTSCLLIMFGLINIASTTAFNAILSLAVLGLHISYLVPIVFFLWRRLSAPHSVNYGPWRLGRAGIAINVVAIIYLLFTSIFMVFPSYQPVTPSNMNYASLIFGFVCLMSTVFWLMRGRKEYDGPVIAVNL</sequence>
<feature type="transmembrane region" description="Helical" evidence="6">
    <location>
        <begin position="263"/>
        <end position="288"/>
    </location>
</feature>
<keyword evidence="3 6" id="KW-0812">Transmembrane</keyword>
<dbReference type="PIRSF" id="PIRSF006060">
    <property type="entry name" value="AA_transporter"/>
    <property type="match status" value="1"/>
</dbReference>
<evidence type="ECO:0000256" key="2">
    <source>
        <dbReference type="ARBA" id="ARBA00022448"/>
    </source>
</evidence>
<accession>A0A1M3TRB4</accession>
<feature type="transmembrane region" description="Helical" evidence="6">
    <location>
        <begin position="471"/>
        <end position="490"/>
    </location>
</feature>
<evidence type="ECO:0000256" key="1">
    <source>
        <dbReference type="ARBA" id="ARBA00004141"/>
    </source>
</evidence>
<evidence type="ECO:0000256" key="5">
    <source>
        <dbReference type="ARBA" id="ARBA00023136"/>
    </source>
</evidence>
<keyword evidence="4 6" id="KW-1133">Transmembrane helix</keyword>
<feature type="transmembrane region" description="Helical" evidence="6">
    <location>
        <begin position="113"/>
        <end position="137"/>
    </location>
</feature>
<dbReference type="PANTHER" id="PTHR45649">
    <property type="entry name" value="AMINO-ACID PERMEASE BAT1"/>
    <property type="match status" value="1"/>
</dbReference>
<feature type="transmembrane region" description="Helical" evidence="6">
    <location>
        <begin position="68"/>
        <end position="92"/>
    </location>
</feature>
<feature type="transmembrane region" description="Helical" evidence="6">
    <location>
        <begin position="157"/>
        <end position="177"/>
    </location>
</feature>
<dbReference type="Proteomes" id="UP000184063">
    <property type="component" value="Unassembled WGS sequence"/>
</dbReference>
<protein>
    <recommendedName>
        <fullName evidence="9">Amino acid permease/ SLC12A domain-containing protein</fullName>
    </recommendedName>
</protein>
<dbReference type="GO" id="GO:0016020">
    <property type="term" value="C:membrane"/>
    <property type="evidence" value="ECO:0007669"/>
    <property type="project" value="UniProtKB-SubCell"/>
</dbReference>
<comment type="subcellular location">
    <subcellularLocation>
        <location evidence="1">Membrane</location>
        <topology evidence="1">Multi-pass membrane protein</topology>
    </subcellularLocation>
</comment>
<dbReference type="Pfam" id="PF13520">
    <property type="entry name" value="AA_permease_2"/>
    <property type="match status" value="1"/>
</dbReference>
<reference evidence="8" key="1">
    <citation type="journal article" date="2017" name="Genome Biol.">
        <title>Comparative genomics reveals high biological diversity and specific adaptations in the industrially and medically important fungal genus Aspergillus.</title>
        <authorList>
            <person name="de Vries R.P."/>
            <person name="Riley R."/>
            <person name="Wiebenga A."/>
            <person name="Aguilar-Osorio G."/>
            <person name="Amillis S."/>
            <person name="Uchima C.A."/>
            <person name="Anderluh G."/>
            <person name="Asadollahi M."/>
            <person name="Askin M."/>
            <person name="Barry K."/>
            <person name="Battaglia E."/>
            <person name="Bayram O."/>
            <person name="Benocci T."/>
            <person name="Braus-Stromeyer S.A."/>
            <person name="Caldana C."/>
            <person name="Canovas D."/>
            <person name="Cerqueira G.C."/>
            <person name="Chen F."/>
            <person name="Chen W."/>
            <person name="Choi C."/>
            <person name="Clum A."/>
            <person name="Dos Santos R.A."/>
            <person name="Damasio A.R."/>
            <person name="Diallinas G."/>
            <person name="Emri T."/>
            <person name="Fekete E."/>
            <person name="Flipphi M."/>
            <person name="Freyberg S."/>
            <person name="Gallo A."/>
            <person name="Gournas C."/>
            <person name="Habgood R."/>
            <person name="Hainaut M."/>
            <person name="Harispe M.L."/>
            <person name="Henrissat B."/>
            <person name="Hilden K.S."/>
            <person name="Hope R."/>
            <person name="Hossain A."/>
            <person name="Karabika E."/>
            <person name="Karaffa L."/>
            <person name="Karanyi Z."/>
            <person name="Krasevec N."/>
            <person name="Kuo A."/>
            <person name="Kusch H."/>
            <person name="LaButti K."/>
            <person name="Lagendijk E.L."/>
            <person name="Lapidus A."/>
            <person name="Levasseur A."/>
            <person name="Lindquist E."/>
            <person name="Lipzen A."/>
            <person name="Logrieco A.F."/>
            <person name="MacCabe A."/>
            <person name="Maekelae M.R."/>
            <person name="Malavazi I."/>
            <person name="Melin P."/>
            <person name="Meyer V."/>
            <person name="Mielnichuk N."/>
            <person name="Miskei M."/>
            <person name="Molnar A.P."/>
            <person name="Mule G."/>
            <person name="Ngan C.Y."/>
            <person name="Orejas M."/>
            <person name="Orosz E."/>
            <person name="Ouedraogo J.P."/>
            <person name="Overkamp K.M."/>
            <person name="Park H.-S."/>
            <person name="Perrone G."/>
            <person name="Piumi F."/>
            <person name="Punt P.J."/>
            <person name="Ram A.F."/>
            <person name="Ramon A."/>
            <person name="Rauscher S."/>
            <person name="Record E."/>
            <person name="Riano-Pachon D.M."/>
            <person name="Robert V."/>
            <person name="Roehrig J."/>
            <person name="Ruller R."/>
            <person name="Salamov A."/>
            <person name="Salih N.S."/>
            <person name="Samson R.A."/>
            <person name="Sandor E."/>
            <person name="Sanguinetti M."/>
            <person name="Schuetze T."/>
            <person name="Sepcic K."/>
            <person name="Shelest E."/>
            <person name="Sherlock G."/>
            <person name="Sophianopoulou V."/>
            <person name="Squina F.M."/>
            <person name="Sun H."/>
            <person name="Susca A."/>
            <person name="Todd R.B."/>
            <person name="Tsang A."/>
            <person name="Unkles S.E."/>
            <person name="van de Wiele N."/>
            <person name="van Rossen-Uffink D."/>
            <person name="Oliveira J.V."/>
            <person name="Vesth T.C."/>
            <person name="Visser J."/>
            <person name="Yu J.-H."/>
            <person name="Zhou M."/>
            <person name="Andersen M.R."/>
            <person name="Archer D.B."/>
            <person name="Baker S.E."/>
            <person name="Benoit I."/>
            <person name="Brakhage A.A."/>
            <person name="Braus G.H."/>
            <person name="Fischer R."/>
            <person name="Frisvad J.C."/>
            <person name="Goldman G.H."/>
            <person name="Houbraken J."/>
            <person name="Oakley B."/>
            <person name="Pocsi I."/>
            <person name="Scazzocchio C."/>
            <person name="Seiboth B."/>
            <person name="vanKuyk P.A."/>
            <person name="Wortman J."/>
            <person name="Dyer P.S."/>
            <person name="Grigoriev I.V."/>
        </authorList>
    </citation>
    <scope>NUCLEOTIDE SEQUENCE [LARGE SCALE GENOMIC DNA]</scope>
    <source>
        <strain evidence="8">CBS 106.47</strain>
    </source>
</reference>
<evidence type="ECO:0008006" key="9">
    <source>
        <dbReference type="Google" id="ProtNLM"/>
    </source>
</evidence>
<dbReference type="OrthoDB" id="3257095at2759"/>
<feature type="transmembrane region" description="Helical" evidence="6">
    <location>
        <begin position="316"/>
        <end position="340"/>
    </location>
</feature>
<feature type="transmembrane region" description="Helical" evidence="6">
    <location>
        <begin position="397"/>
        <end position="419"/>
    </location>
</feature>
<evidence type="ECO:0000256" key="6">
    <source>
        <dbReference type="SAM" id="Phobius"/>
    </source>
</evidence>
<evidence type="ECO:0000313" key="7">
    <source>
        <dbReference type="EMBL" id="OJZ89437.1"/>
    </source>
</evidence>
<keyword evidence="5 6" id="KW-0472">Membrane</keyword>
<gene>
    <name evidence="7" type="ORF">ASPFODRAFT_182441</name>
</gene>
<dbReference type="GO" id="GO:0022857">
    <property type="term" value="F:transmembrane transporter activity"/>
    <property type="evidence" value="ECO:0007669"/>
    <property type="project" value="InterPro"/>
</dbReference>
<organism evidence="7 8">
    <name type="scientific">Aspergillus luchuensis (strain CBS 106.47)</name>
    <dbReference type="NCBI Taxonomy" id="1137211"/>
    <lineage>
        <taxon>Eukaryota</taxon>
        <taxon>Fungi</taxon>
        <taxon>Dikarya</taxon>
        <taxon>Ascomycota</taxon>
        <taxon>Pezizomycotina</taxon>
        <taxon>Eurotiomycetes</taxon>
        <taxon>Eurotiomycetidae</taxon>
        <taxon>Eurotiales</taxon>
        <taxon>Aspergillaceae</taxon>
        <taxon>Aspergillus</taxon>
        <taxon>Aspergillus subgen. Circumdati</taxon>
    </lineage>
</organism>
<dbReference type="VEuPathDB" id="FungiDB:ASPFODRAFT_182441"/>
<evidence type="ECO:0000313" key="8">
    <source>
        <dbReference type="Proteomes" id="UP000184063"/>
    </source>
</evidence>
<evidence type="ECO:0000256" key="4">
    <source>
        <dbReference type="ARBA" id="ARBA00022989"/>
    </source>
</evidence>
<dbReference type="PANTHER" id="PTHR45649:SF5">
    <property type="entry name" value="GABA TRANSPORTER (EUROFUNG)-RELATED"/>
    <property type="match status" value="1"/>
</dbReference>
<feature type="transmembrane region" description="Helical" evidence="6">
    <location>
        <begin position="440"/>
        <end position="459"/>
    </location>
</feature>
<dbReference type="AlphaFoldDB" id="A0A1M3TRB4"/>
<feature type="transmembrane region" description="Helical" evidence="6">
    <location>
        <begin position="32"/>
        <end position="48"/>
    </location>
</feature>
<name>A0A1M3TRB4_ASPLC</name>
<feature type="transmembrane region" description="Helical" evidence="6">
    <location>
        <begin position="373"/>
        <end position="391"/>
    </location>
</feature>
<dbReference type="InterPro" id="IPR002293">
    <property type="entry name" value="AA/rel_permease1"/>
</dbReference>
<evidence type="ECO:0000256" key="3">
    <source>
        <dbReference type="ARBA" id="ARBA00022692"/>
    </source>
</evidence>
<dbReference type="EMBL" id="KV878238">
    <property type="protein sequence ID" value="OJZ89437.1"/>
    <property type="molecule type" value="Genomic_DNA"/>
</dbReference>
<proteinExistence type="predicted"/>
<feature type="transmembrane region" description="Helical" evidence="6">
    <location>
        <begin position="230"/>
        <end position="251"/>
    </location>
</feature>
<feature type="transmembrane region" description="Helical" evidence="6">
    <location>
        <begin position="189"/>
        <end position="210"/>
    </location>
</feature>
<keyword evidence="2" id="KW-0813">Transport</keyword>
<dbReference type="Gene3D" id="1.20.1740.10">
    <property type="entry name" value="Amino acid/polyamine transporter I"/>
    <property type="match status" value="1"/>
</dbReference>